<evidence type="ECO:0000313" key="2">
    <source>
        <dbReference type="EMBL" id="KAL3678327.1"/>
    </source>
</evidence>
<sequence length="106" mass="11541">MPRAKCPPPSPGYNPAPTPGYNPAPTPGYNPVPTPDYNPAPTPGYNPAPTPGYNLSSTHDYNPKLWKSVAPNTITPPATWQRLRQREYDTDVRPDEWNLSADLAGG</sequence>
<accession>A0ABD3GIH3</accession>
<organism evidence="2 3">
    <name type="scientific">Riccia sorocarpa</name>
    <dbReference type="NCBI Taxonomy" id="122646"/>
    <lineage>
        <taxon>Eukaryota</taxon>
        <taxon>Viridiplantae</taxon>
        <taxon>Streptophyta</taxon>
        <taxon>Embryophyta</taxon>
        <taxon>Marchantiophyta</taxon>
        <taxon>Marchantiopsida</taxon>
        <taxon>Marchantiidae</taxon>
        <taxon>Marchantiales</taxon>
        <taxon>Ricciaceae</taxon>
        <taxon>Riccia</taxon>
    </lineage>
</organism>
<gene>
    <name evidence="2" type="ORF">R1sor_021283</name>
</gene>
<evidence type="ECO:0000313" key="3">
    <source>
        <dbReference type="Proteomes" id="UP001633002"/>
    </source>
</evidence>
<evidence type="ECO:0000256" key="1">
    <source>
        <dbReference type="SAM" id="MobiDB-lite"/>
    </source>
</evidence>
<comment type="caution">
    <text evidence="2">The sequence shown here is derived from an EMBL/GenBank/DDBJ whole genome shotgun (WGS) entry which is preliminary data.</text>
</comment>
<dbReference type="AlphaFoldDB" id="A0ABD3GIH3"/>
<name>A0ABD3GIH3_9MARC</name>
<protein>
    <submittedName>
        <fullName evidence="2">Uncharacterized protein</fullName>
    </submittedName>
</protein>
<dbReference type="EMBL" id="JBJQOH010000007">
    <property type="protein sequence ID" value="KAL3678327.1"/>
    <property type="molecule type" value="Genomic_DNA"/>
</dbReference>
<feature type="region of interest" description="Disordered" evidence="1">
    <location>
        <begin position="1"/>
        <end position="64"/>
    </location>
</feature>
<proteinExistence type="predicted"/>
<dbReference type="Proteomes" id="UP001633002">
    <property type="component" value="Unassembled WGS sequence"/>
</dbReference>
<keyword evidence="3" id="KW-1185">Reference proteome</keyword>
<reference evidence="2 3" key="1">
    <citation type="submission" date="2024-09" db="EMBL/GenBank/DDBJ databases">
        <title>Chromosome-scale assembly of Riccia sorocarpa.</title>
        <authorList>
            <person name="Paukszto L."/>
        </authorList>
    </citation>
    <scope>NUCLEOTIDE SEQUENCE [LARGE SCALE GENOMIC DNA]</scope>
    <source>
        <strain evidence="2">LP-2024</strain>
        <tissue evidence="2">Aerial parts of the thallus</tissue>
    </source>
</reference>
<feature type="compositionally biased region" description="Pro residues" evidence="1">
    <location>
        <begin position="1"/>
        <end position="50"/>
    </location>
</feature>